<evidence type="ECO:0000256" key="1">
    <source>
        <dbReference type="ARBA" id="ARBA00004328"/>
    </source>
</evidence>
<gene>
    <name evidence="4" type="ORF">MKP18_002939</name>
</gene>
<accession>A0AAD2U634</accession>
<feature type="coiled-coil region" evidence="2">
    <location>
        <begin position="52"/>
        <end position="79"/>
    </location>
</feature>
<dbReference type="InterPro" id="IPR054612">
    <property type="entry name" value="Phage_capsid-like_C"/>
</dbReference>
<dbReference type="NCBIfam" id="TIGR01554">
    <property type="entry name" value="major_cap_HK97"/>
    <property type="match status" value="1"/>
</dbReference>
<dbReference type="SUPFAM" id="SSF56563">
    <property type="entry name" value="Major capsid protein gp5"/>
    <property type="match status" value="1"/>
</dbReference>
<proteinExistence type="predicted"/>
<organism evidence="4">
    <name type="scientific">Acinetobacter baumannii</name>
    <dbReference type="NCBI Taxonomy" id="470"/>
    <lineage>
        <taxon>Bacteria</taxon>
        <taxon>Pseudomonadati</taxon>
        <taxon>Pseudomonadota</taxon>
        <taxon>Gammaproteobacteria</taxon>
        <taxon>Moraxellales</taxon>
        <taxon>Moraxellaceae</taxon>
        <taxon>Acinetobacter</taxon>
        <taxon>Acinetobacter calcoaceticus/baumannii complex</taxon>
    </lineage>
</organism>
<name>A0AAD2U634_ACIBA</name>
<dbReference type="EMBL" id="ABFEVW020000020">
    <property type="protein sequence ID" value="EKU3569505.1"/>
    <property type="molecule type" value="Genomic_DNA"/>
</dbReference>
<sequence>MSERTNDQAAEQLKQVNATLKELTEKVQPMAEKALNEAKKAGDLSTETKQAVDQALTDLNLLRQTQNELQTQLGEAEQMFARIGKGGNNNNNGVSDRAGDLVIKDESLINFTKDVRAGSRLNVNVPRNALTSFAVNPVDGTTPIIAKPNQRLTIRDLLAPGRTGSNAIAYLRETGFTNNAALVPENTAKPYSEITFEEVMESVKTIAHMLKASKQILDDLPQLQSFINNRMLNGLKRAEDTQLLFGSGVGNNLNGIYTQATAYSAPITIANPTKVDIIRLAMLQAALAEYYATGTVLHSKDWTEIQLLKDTTDAYLFTGPFGTMTPSLWGLPVAETNQAGLDGKFLTGAFAEGAQIFDREDANVVISTENQDDFEKNMISVRCEERLALAVYRPEAFVKGTFPVPAP</sequence>
<protein>
    <submittedName>
        <fullName evidence="4">Phage major capsid protein</fullName>
    </submittedName>
</protein>
<evidence type="ECO:0000256" key="2">
    <source>
        <dbReference type="SAM" id="Coils"/>
    </source>
</evidence>
<comment type="caution">
    <text evidence="4">The sequence shown here is derived from an EMBL/GenBank/DDBJ whole genome shotgun (WGS) entry which is preliminary data.</text>
</comment>
<dbReference type="RefSeq" id="WP_031961201.1">
    <property type="nucleotide sequence ID" value="NZ_CP115621.1"/>
</dbReference>
<dbReference type="InterPro" id="IPR024455">
    <property type="entry name" value="Phage_capsid"/>
</dbReference>
<dbReference type="AlphaFoldDB" id="A0AAD2U634"/>
<dbReference type="Gene3D" id="3.30.2400.10">
    <property type="entry name" value="Major capsid protein gp5"/>
    <property type="match status" value="1"/>
</dbReference>
<dbReference type="EMBL" id="ABFEVW030000020">
    <property type="protein sequence ID" value="EMN1072602.1"/>
    <property type="molecule type" value="Genomic_DNA"/>
</dbReference>
<feature type="domain" description="Phage capsid-like C-terminal" evidence="3">
    <location>
        <begin position="139"/>
        <end position="402"/>
    </location>
</feature>
<dbReference type="Pfam" id="PF05065">
    <property type="entry name" value="Phage_capsid"/>
    <property type="match status" value="1"/>
</dbReference>
<comment type="subcellular location">
    <subcellularLocation>
        <location evidence="1">Virion</location>
    </subcellularLocation>
</comment>
<reference evidence="4" key="1">
    <citation type="submission" date="2023-06" db="EMBL/GenBank/DDBJ databases">
        <authorList>
            <consortium name="Clinical and Environmental Microbiology Branch: Whole genome sequencing antimicrobial resistance pathogens in the healthcare setting"/>
        </authorList>
    </citation>
    <scope>NUCLEOTIDE SEQUENCE</scope>
    <source>
        <strain evidence="4">2021GN-00227</strain>
    </source>
</reference>
<keyword evidence="2" id="KW-0175">Coiled coil</keyword>
<dbReference type="Gene3D" id="3.30.2320.10">
    <property type="entry name" value="hypothetical protein PF0899 domain"/>
    <property type="match status" value="1"/>
</dbReference>
<evidence type="ECO:0000259" key="3">
    <source>
        <dbReference type="Pfam" id="PF05065"/>
    </source>
</evidence>
<evidence type="ECO:0000313" key="4">
    <source>
        <dbReference type="EMBL" id="EKU3569505.1"/>
    </source>
</evidence>